<name>A0AAV5WWN1_9BILA</name>
<dbReference type="Proteomes" id="UP001432322">
    <property type="component" value="Unassembled WGS sequence"/>
</dbReference>
<feature type="non-terminal residue" evidence="2">
    <location>
        <position position="1"/>
    </location>
</feature>
<feature type="region of interest" description="Disordered" evidence="1">
    <location>
        <begin position="42"/>
        <end position="89"/>
    </location>
</feature>
<gene>
    <name evidence="2" type="ORF">PFISCL1PPCAC_27859</name>
</gene>
<dbReference type="AlphaFoldDB" id="A0AAV5WWN1"/>
<feature type="non-terminal residue" evidence="2">
    <location>
        <position position="103"/>
    </location>
</feature>
<dbReference type="EMBL" id="BTSY01000007">
    <property type="protein sequence ID" value="GMT36562.1"/>
    <property type="molecule type" value="Genomic_DNA"/>
</dbReference>
<keyword evidence="3" id="KW-1185">Reference proteome</keyword>
<reference evidence="2" key="1">
    <citation type="submission" date="2023-10" db="EMBL/GenBank/DDBJ databases">
        <title>Genome assembly of Pristionchus species.</title>
        <authorList>
            <person name="Yoshida K."/>
            <person name="Sommer R.J."/>
        </authorList>
    </citation>
    <scope>NUCLEOTIDE SEQUENCE</scope>
    <source>
        <strain evidence="2">RS5133</strain>
    </source>
</reference>
<accession>A0AAV5WWN1</accession>
<comment type="caution">
    <text evidence="2">The sequence shown here is derived from an EMBL/GenBank/DDBJ whole genome shotgun (WGS) entry which is preliminary data.</text>
</comment>
<organism evidence="2 3">
    <name type="scientific">Pristionchus fissidentatus</name>
    <dbReference type="NCBI Taxonomy" id="1538716"/>
    <lineage>
        <taxon>Eukaryota</taxon>
        <taxon>Metazoa</taxon>
        <taxon>Ecdysozoa</taxon>
        <taxon>Nematoda</taxon>
        <taxon>Chromadorea</taxon>
        <taxon>Rhabditida</taxon>
        <taxon>Rhabditina</taxon>
        <taxon>Diplogasteromorpha</taxon>
        <taxon>Diplogasteroidea</taxon>
        <taxon>Neodiplogasteridae</taxon>
        <taxon>Pristionchus</taxon>
    </lineage>
</organism>
<evidence type="ECO:0000256" key="1">
    <source>
        <dbReference type="SAM" id="MobiDB-lite"/>
    </source>
</evidence>
<protein>
    <submittedName>
        <fullName evidence="2">Uncharacterized protein</fullName>
    </submittedName>
</protein>
<proteinExistence type="predicted"/>
<evidence type="ECO:0000313" key="2">
    <source>
        <dbReference type="EMBL" id="GMT36562.1"/>
    </source>
</evidence>
<sequence>HLQQLQQLREQRNMEQLLQQYDPGNVMQQLHDLGSLQQPVYAEMDETPEGCPNLRKEDLTPTYSSMNSDTDETATRATEEDSDYEEEKPLLFPMIDLNVPLNE</sequence>
<evidence type="ECO:0000313" key="3">
    <source>
        <dbReference type="Proteomes" id="UP001432322"/>
    </source>
</evidence>